<sequence>MNNEQYKSIVYKKLWFINKKEKNIAKEKLNVNGEERLLEKYGKPSKFVNHFVEDEIIEKASPPSSFYKVFTLGGLLFGNVLMAGILITAALLVLGTFTLYFTKPISTALTLQLLYLVIGIILFFIGYKGIKWVNAYFTRRLLIARRFKDLM</sequence>
<feature type="transmembrane region" description="Helical" evidence="1">
    <location>
        <begin position="113"/>
        <end position="130"/>
    </location>
</feature>
<dbReference type="RefSeq" id="WP_078357587.1">
    <property type="nucleotide sequence ID" value="NZ_JAAQPD010000003.1"/>
</dbReference>
<keyword evidence="1" id="KW-1133">Transmembrane helix</keyword>
<accession>A0ABS5MLW6</accession>
<organism evidence="2 3">
    <name type="scientific">Mammaliicoccus fleurettii</name>
    <dbReference type="NCBI Taxonomy" id="150056"/>
    <lineage>
        <taxon>Bacteria</taxon>
        <taxon>Bacillati</taxon>
        <taxon>Bacillota</taxon>
        <taxon>Bacilli</taxon>
        <taxon>Bacillales</taxon>
        <taxon>Staphylococcaceae</taxon>
        <taxon>Mammaliicoccus</taxon>
    </lineage>
</organism>
<keyword evidence="1" id="KW-0812">Transmembrane</keyword>
<comment type="caution">
    <text evidence="2">The sequence shown here is derived from an EMBL/GenBank/DDBJ whole genome shotgun (WGS) entry which is preliminary data.</text>
</comment>
<evidence type="ECO:0000313" key="3">
    <source>
        <dbReference type="Proteomes" id="UP000681586"/>
    </source>
</evidence>
<keyword evidence="3" id="KW-1185">Reference proteome</keyword>
<feature type="transmembrane region" description="Helical" evidence="1">
    <location>
        <begin position="69"/>
        <end position="101"/>
    </location>
</feature>
<evidence type="ECO:0000313" key="2">
    <source>
        <dbReference type="EMBL" id="MBS3696899.1"/>
    </source>
</evidence>
<proteinExistence type="predicted"/>
<dbReference type="GeneID" id="86197040"/>
<gene>
    <name evidence="2" type="ORF">JJQ58_05430</name>
</gene>
<reference evidence="2 3" key="1">
    <citation type="submission" date="2021-05" db="EMBL/GenBank/DDBJ databases">
        <title>Staphylococcus fleurettii isolated from lake water in First Nation community in Manitoba, Canada.</title>
        <authorList>
            <person name="Bashar S."/>
            <person name="Murdock A."/>
            <person name="Patidar R."/>
            <person name="Golding G."/>
            <person name="Farenhorst A."/>
            <person name="Kumar A."/>
        </authorList>
    </citation>
    <scope>NUCLEOTIDE SEQUENCE [LARGE SCALE GENOMIC DNA]</scope>
    <source>
        <strain evidence="2 3">SF002</strain>
    </source>
</reference>
<evidence type="ECO:0000256" key="1">
    <source>
        <dbReference type="SAM" id="Phobius"/>
    </source>
</evidence>
<name>A0ABS5MLW6_9STAP</name>
<keyword evidence="1" id="KW-0472">Membrane</keyword>
<dbReference type="EMBL" id="JAGXBM010000005">
    <property type="protein sequence ID" value="MBS3696899.1"/>
    <property type="molecule type" value="Genomic_DNA"/>
</dbReference>
<dbReference type="Proteomes" id="UP000681586">
    <property type="component" value="Unassembled WGS sequence"/>
</dbReference>
<protein>
    <submittedName>
        <fullName evidence="2">Uncharacterized protein</fullName>
    </submittedName>
</protein>